<dbReference type="NCBIfam" id="TIGR00360">
    <property type="entry name" value="ComEC_N-term"/>
    <property type="match status" value="1"/>
</dbReference>
<feature type="transmembrane region" description="Helical" evidence="1">
    <location>
        <begin position="344"/>
        <end position="369"/>
    </location>
</feature>
<feature type="transmembrane region" description="Helical" evidence="1">
    <location>
        <begin position="46"/>
        <end position="64"/>
    </location>
</feature>
<dbReference type="PATRIC" id="fig|1246955.3.peg.298"/>
<dbReference type="AlphaFoldDB" id="L0RUK2"/>
<feature type="transmembrane region" description="Helical" evidence="1">
    <location>
        <begin position="399"/>
        <end position="418"/>
    </location>
</feature>
<feature type="transmembrane region" description="Helical" evidence="1">
    <location>
        <begin position="277"/>
        <end position="300"/>
    </location>
</feature>
<feature type="transmembrane region" description="Helical" evidence="1">
    <location>
        <begin position="237"/>
        <end position="265"/>
    </location>
</feature>
<dbReference type="STRING" id="1246955.MCYN_0327"/>
<keyword evidence="1" id="KW-0472">Membrane</keyword>
<dbReference type="OrthoDB" id="401450at2"/>
<keyword evidence="4" id="KW-1185">Reference proteome</keyword>
<dbReference type="Proteomes" id="UP000010466">
    <property type="component" value="Chromosome"/>
</dbReference>
<name>L0RUK2_MYCC1</name>
<dbReference type="EMBL" id="HF559394">
    <property type="protein sequence ID" value="CCP24059.1"/>
    <property type="molecule type" value="Genomic_DNA"/>
</dbReference>
<sequence length="423" mass="51320">MSKYWENFRHWWKDFRKIKEFFRVELIYFSYFLVFSFLVIFILNLWWFFAVLALLISLFILVFYKEHRKSFIIFLILMFSIYLIKHYIQKFLLNYCANTYWVFSMSQYNLTLINVNNEKFYLNNKMIALNETNILEKIWLNAEINDKIINRVYEYKILNNYDFRYFLFNFLRSIDEIYQTKIIPILYGFSLDFNREIFEKSSQIGIIHLVIISGMHFNLLFLIFTNIFKKRFKFMPIIIIIVYWALCFKTISVNRAFFAIIIGLVLKKYQANTNYKFLLVFGSSFLFTPNINILNAGYWLSFILSFLIKKIFDKSKALDKIISYFYIWILSISIQLIWKDRINLTSYVAGILFMPLIEILYLNLTIFILFPLIPRVLINFLEFLLNILVNYQIIIQNSLIINTIIWTISIFIFFGHFIDKKVK</sequence>
<evidence type="ECO:0000256" key="1">
    <source>
        <dbReference type="SAM" id="Phobius"/>
    </source>
</evidence>
<proteinExistence type="predicted"/>
<protein>
    <recommendedName>
        <fullName evidence="2">ComEC/Rec2-related protein domain-containing protein</fullName>
    </recommendedName>
</protein>
<dbReference type="Pfam" id="PF03772">
    <property type="entry name" value="Competence"/>
    <property type="match status" value="1"/>
</dbReference>
<evidence type="ECO:0000313" key="4">
    <source>
        <dbReference type="Proteomes" id="UP000010466"/>
    </source>
</evidence>
<evidence type="ECO:0000313" key="3">
    <source>
        <dbReference type="EMBL" id="CCP24059.1"/>
    </source>
</evidence>
<feature type="transmembrane region" description="Helical" evidence="1">
    <location>
        <begin position="71"/>
        <end position="88"/>
    </location>
</feature>
<feature type="transmembrane region" description="Helical" evidence="1">
    <location>
        <begin position="321"/>
        <end position="338"/>
    </location>
</feature>
<dbReference type="InterPro" id="IPR004477">
    <property type="entry name" value="ComEC_N"/>
</dbReference>
<feature type="transmembrane region" description="Helical" evidence="1">
    <location>
        <begin position="376"/>
        <end position="393"/>
    </location>
</feature>
<reference evidence="4" key="1">
    <citation type="journal article" date="2013" name="Genome Announc.">
        <title>Complete genome sequence of Mycoplasma cynos strain C142.</title>
        <authorList>
            <person name="Walker C.A."/>
            <person name="Mannering S.A."/>
            <person name="Shields S."/>
            <person name="Blake D.P."/>
            <person name="Brownlie J."/>
        </authorList>
    </citation>
    <scope>NUCLEOTIDE SEQUENCE [LARGE SCALE GENOMIC DNA]</scope>
    <source>
        <strain evidence="4">C142</strain>
    </source>
</reference>
<accession>L0RUK2</accession>
<organism evidence="3 4">
    <name type="scientific">Mycoplasmopsis cynos (strain C142)</name>
    <name type="common">Mycoplasma cynos</name>
    <dbReference type="NCBI Taxonomy" id="1246955"/>
    <lineage>
        <taxon>Bacteria</taxon>
        <taxon>Bacillati</taxon>
        <taxon>Mycoplasmatota</taxon>
        <taxon>Mycoplasmoidales</taxon>
        <taxon>Metamycoplasmataceae</taxon>
        <taxon>Mycoplasmopsis</taxon>
    </lineage>
</organism>
<feature type="domain" description="ComEC/Rec2-related protein" evidence="2">
    <location>
        <begin position="187"/>
        <end position="404"/>
    </location>
</feature>
<evidence type="ECO:0000259" key="2">
    <source>
        <dbReference type="Pfam" id="PF03772"/>
    </source>
</evidence>
<keyword evidence="1" id="KW-1133">Transmembrane helix</keyword>
<feature type="transmembrane region" description="Helical" evidence="1">
    <location>
        <begin position="204"/>
        <end position="225"/>
    </location>
</feature>
<dbReference type="KEGG" id="mcy:MCYN_0327"/>
<dbReference type="HOGENOM" id="CLU_049306_0_0_14"/>
<keyword evidence="1" id="KW-0812">Transmembrane</keyword>
<gene>
    <name evidence="3" type="primary">MCYN0327</name>
    <name evidence="3" type="ordered locus">MCYN_0327</name>
</gene>
<feature type="transmembrane region" description="Helical" evidence="1">
    <location>
        <begin position="21"/>
        <end position="40"/>
    </location>
</feature>